<accession>A0A813EP00</accession>
<keyword evidence="2" id="KW-1185">Reference proteome</keyword>
<protein>
    <submittedName>
        <fullName evidence="1">Uncharacterized protein</fullName>
    </submittedName>
</protein>
<feature type="non-terminal residue" evidence="1">
    <location>
        <position position="1"/>
    </location>
</feature>
<evidence type="ECO:0000313" key="2">
    <source>
        <dbReference type="Proteomes" id="UP000654075"/>
    </source>
</evidence>
<dbReference type="Proteomes" id="UP000654075">
    <property type="component" value="Unassembled WGS sequence"/>
</dbReference>
<dbReference type="AlphaFoldDB" id="A0A813EP00"/>
<proteinExistence type="predicted"/>
<evidence type="ECO:0000313" key="1">
    <source>
        <dbReference type="EMBL" id="CAE8600147.1"/>
    </source>
</evidence>
<dbReference type="EMBL" id="CAJNNV010011873">
    <property type="protein sequence ID" value="CAE8600147.1"/>
    <property type="molecule type" value="Genomic_DNA"/>
</dbReference>
<name>A0A813EP00_POLGL</name>
<feature type="non-terminal residue" evidence="1">
    <location>
        <position position="96"/>
    </location>
</feature>
<reference evidence="1" key="1">
    <citation type="submission" date="2021-02" db="EMBL/GenBank/DDBJ databases">
        <authorList>
            <person name="Dougan E. K."/>
            <person name="Rhodes N."/>
            <person name="Thang M."/>
            <person name="Chan C."/>
        </authorList>
    </citation>
    <scope>NUCLEOTIDE SEQUENCE</scope>
</reference>
<sequence length="96" mass="11009">QGALEPCGRRDSIEHRCEFDHRLHASLQGHRWHREPAGRDPWRVRDATFSRCPLPAGDCPWPDDRLCHATSSINAGERELQLVPDAVRHEAKQIRA</sequence>
<organism evidence="1 2">
    <name type="scientific">Polarella glacialis</name>
    <name type="common">Dinoflagellate</name>
    <dbReference type="NCBI Taxonomy" id="89957"/>
    <lineage>
        <taxon>Eukaryota</taxon>
        <taxon>Sar</taxon>
        <taxon>Alveolata</taxon>
        <taxon>Dinophyceae</taxon>
        <taxon>Suessiales</taxon>
        <taxon>Suessiaceae</taxon>
        <taxon>Polarella</taxon>
    </lineage>
</organism>
<comment type="caution">
    <text evidence="1">The sequence shown here is derived from an EMBL/GenBank/DDBJ whole genome shotgun (WGS) entry which is preliminary data.</text>
</comment>
<gene>
    <name evidence="1" type="ORF">PGLA1383_LOCUS18480</name>
</gene>